<evidence type="ECO:0000256" key="1">
    <source>
        <dbReference type="SAM" id="SignalP"/>
    </source>
</evidence>
<dbReference type="RefSeq" id="WP_074758219.1">
    <property type="nucleotide sequence ID" value="NZ_FNCO01000021.1"/>
</dbReference>
<sequence>MFRQILCAAIALTCFASTSAFAVELSLSSNASEIPQAQVREVIALNIPPQVAQLGAGYKLFAVMETSDFRPGERLYSYSVQLHKKVIEAVTGKEYWVMTGGIRGHGVAVASETILSNLKGDIVAGAQSFKLDQE</sequence>
<dbReference type="AlphaFoldDB" id="A0A1G8QX92"/>
<dbReference type="Proteomes" id="UP000182894">
    <property type="component" value="Unassembled WGS sequence"/>
</dbReference>
<proteinExistence type="predicted"/>
<protein>
    <submittedName>
        <fullName evidence="2">Uncharacterized protein</fullName>
    </submittedName>
</protein>
<organism evidence="2 3">
    <name type="scientific">Pseudomonas abietaniphila</name>
    <dbReference type="NCBI Taxonomy" id="89065"/>
    <lineage>
        <taxon>Bacteria</taxon>
        <taxon>Pseudomonadati</taxon>
        <taxon>Pseudomonadota</taxon>
        <taxon>Gammaproteobacteria</taxon>
        <taxon>Pseudomonadales</taxon>
        <taxon>Pseudomonadaceae</taxon>
        <taxon>Pseudomonas</taxon>
    </lineage>
</organism>
<feature type="signal peptide" evidence="1">
    <location>
        <begin position="1"/>
        <end position="22"/>
    </location>
</feature>
<evidence type="ECO:0000313" key="3">
    <source>
        <dbReference type="Proteomes" id="UP000182894"/>
    </source>
</evidence>
<reference evidence="3" key="1">
    <citation type="submission" date="2016-10" db="EMBL/GenBank/DDBJ databases">
        <authorList>
            <person name="Varghese N."/>
            <person name="Submissions S."/>
        </authorList>
    </citation>
    <scope>NUCLEOTIDE SEQUENCE [LARGE SCALE GENOMIC DNA]</scope>
    <source>
        <strain evidence="3">ATCC 700689</strain>
    </source>
</reference>
<dbReference type="OrthoDB" id="6929557at2"/>
<accession>A0A1G8QX92</accession>
<evidence type="ECO:0000313" key="2">
    <source>
        <dbReference type="EMBL" id="SDJ08935.1"/>
    </source>
</evidence>
<dbReference type="EMBL" id="FNCO01000021">
    <property type="protein sequence ID" value="SDJ08935.1"/>
    <property type="molecule type" value="Genomic_DNA"/>
</dbReference>
<gene>
    <name evidence="2" type="ORF">SAMN05216605_12183</name>
</gene>
<feature type="chain" id="PRO_5010186888" evidence="1">
    <location>
        <begin position="23"/>
        <end position="134"/>
    </location>
</feature>
<keyword evidence="3" id="KW-1185">Reference proteome</keyword>
<name>A0A1G8QX92_9PSED</name>
<dbReference type="STRING" id="89065.SAMN05216605_12183"/>
<keyword evidence="1" id="KW-0732">Signal</keyword>